<feature type="domain" description="Beta-ketoacyl-[acyl-carrier-protein] synthase III N-terminal" evidence="4">
    <location>
        <begin position="121"/>
        <end position="195"/>
    </location>
</feature>
<dbReference type="GO" id="GO:0006633">
    <property type="term" value="P:fatty acid biosynthetic process"/>
    <property type="evidence" value="ECO:0007669"/>
    <property type="project" value="InterPro"/>
</dbReference>
<dbReference type="InterPro" id="IPR013747">
    <property type="entry name" value="ACP_syn_III_C"/>
</dbReference>
<keyword evidence="1" id="KW-0808">Transferase</keyword>
<name>A0A089HPD1_PAEDU</name>
<keyword evidence="2" id="KW-0012">Acyltransferase</keyword>
<protein>
    <recommendedName>
        <fullName evidence="7">Beta-ketoacyl-[acyl-carrier-protein] synthase III C-terminal domain-containing protein</fullName>
    </recommendedName>
</protein>
<dbReference type="eggNOG" id="COG0332">
    <property type="taxonomic scope" value="Bacteria"/>
</dbReference>
<evidence type="ECO:0000256" key="1">
    <source>
        <dbReference type="ARBA" id="ARBA00022679"/>
    </source>
</evidence>
<reference evidence="5 6" key="1">
    <citation type="submission" date="2014-08" db="EMBL/GenBank/DDBJ databases">
        <title>Comparative genomics of the Paenibacillus odorifer group.</title>
        <authorList>
            <person name="den Bakker H.C."/>
            <person name="Tsai Y.-C."/>
            <person name="Martin N."/>
            <person name="Korlach J."/>
            <person name="Wiedmann M."/>
        </authorList>
    </citation>
    <scope>NUCLEOTIDE SEQUENCE [LARGE SCALE GENOMIC DNA]</scope>
    <source>
        <strain evidence="5 6">DSM 1735</strain>
    </source>
</reference>
<dbReference type="SUPFAM" id="SSF53901">
    <property type="entry name" value="Thiolase-like"/>
    <property type="match status" value="1"/>
</dbReference>
<dbReference type="Proteomes" id="UP000029409">
    <property type="component" value="Chromosome"/>
</dbReference>
<dbReference type="Gene3D" id="3.40.47.10">
    <property type="match status" value="2"/>
</dbReference>
<dbReference type="STRING" id="44251.PDUR_14025"/>
<dbReference type="InterPro" id="IPR016039">
    <property type="entry name" value="Thiolase-like"/>
</dbReference>
<sequence length="315" mass="34584">MTASQLTLTDIHVYIPSFRPSIDQVIQEINEDGVSFRLSAAEYRDSGFEHVPVARDESLEHMIARVCAPILSQARREGIRLGAILFACVTSAGEQAQSLFSGLLREYGYGETPVIQPEEYGCATIHLSLNLAKAYLAAETDNNAAVLFVAADKAISSHHRSDSYMLYGDAASAALFRGSGTEGQRTLSTRLKVDGLVYDDCPERIKMYFSTFYLAVRQVVKQVLREAGMSMNEIRLIFCSNLGLNTWSTLARAIGCPLDKFYAGALGHAGHLHNTDILLNVNEAIRNGSLNKGDFYLTVTVGFGGYYGCALHKYE</sequence>
<proteinExistence type="predicted"/>
<dbReference type="Pfam" id="PF08541">
    <property type="entry name" value="ACP_syn_III_C"/>
    <property type="match status" value="1"/>
</dbReference>
<gene>
    <name evidence="5" type="ORF">PDUR_14025</name>
</gene>
<evidence type="ECO:0000313" key="5">
    <source>
        <dbReference type="EMBL" id="AIQ12907.1"/>
    </source>
</evidence>
<dbReference type="InterPro" id="IPR013751">
    <property type="entry name" value="ACP_syn_III_N"/>
</dbReference>
<dbReference type="PANTHER" id="PTHR34069">
    <property type="entry name" value="3-OXOACYL-[ACYL-CARRIER-PROTEIN] SYNTHASE 3"/>
    <property type="match status" value="1"/>
</dbReference>
<evidence type="ECO:0000256" key="2">
    <source>
        <dbReference type="ARBA" id="ARBA00023315"/>
    </source>
</evidence>
<organism evidence="5 6">
    <name type="scientific">Paenibacillus durus</name>
    <name type="common">Paenibacillus azotofixans</name>
    <dbReference type="NCBI Taxonomy" id="44251"/>
    <lineage>
        <taxon>Bacteria</taxon>
        <taxon>Bacillati</taxon>
        <taxon>Bacillota</taxon>
        <taxon>Bacilli</taxon>
        <taxon>Bacillales</taxon>
        <taxon>Paenibacillaceae</taxon>
        <taxon>Paenibacillus</taxon>
    </lineage>
</organism>
<dbReference type="GO" id="GO:0044550">
    <property type="term" value="P:secondary metabolite biosynthetic process"/>
    <property type="evidence" value="ECO:0007669"/>
    <property type="project" value="TreeGrafter"/>
</dbReference>
<dbReference type="Pfam" id="PF08545">
    <property type="entry name" value="ACP_syn_III"/>
    <property type="match status" value="1"/>
</dbReference>
<accession>A0A089HPD1</accession>
<evidence type="ECO:0000259" key="4">
    <source>
        <dbReference type="Pfam" id="PF08545"/>
    </source>
</evidence>
<feature type="domain" description="Beta-ketoacyl-[acyl-carrier-protein] synthase III C-terminal" evidence="3">
    <location>
        <begin position="224"/>
        <end position="313"/>
    </location>
</feature>
<dbReference type="RefSeq" id="WP_042206725.1">
    <property type="nucleotide sequence ID" value="NZ_CP009288.1"/>
</dbReference>
<dbReference type="KEGG" id="pdu:PDUR_14025"/>
<dbReference type="PANTHER" id="PTHR34069:SF2">
    <property type="entry name" value="BETA-KETOACYL-[ACYL-CARRIER-PROTEIN] SYNTHASE III"/>
    <property type="match status" value="1"/>
</dbReference>
<evidence type="ECO:0000313" key="6">
    <source>
        <dbReference type="Proteomes" id="UP000029409"/>
    </source>
</evidence>
<dbReference type="AlphaFoldDB" id="A0A089HPD1"/>
<evidence type="ECO:0008006" key="7">
    <source>
        <dbReference type="Google" id="ProtNLM"/>
    </source>
</evidence>
<evidence type="ECO:0000259" key="3">
    <source>
        <dbReference type="Pfam" id="PF08541"/>
    </source>
</evidence>
<keyword evidence="6" id="KW-1185">Reference proteome</keyword>
<dbReference type="EMBL" id="CP009288">
    <property type="protein sequence ID" value="AIQ12907.1"/>
    <property type="molecule type" value="Genomic_DNA"/>
</dbReference>
<dbReference type="GO" id="GO:0004315">
    <property type="term" value="F:3-oxoacyl-[acyl-carrier-protein] synthase activity"/>
    <property type="evidence" value="ECO:0007669"/>
    <property type="project" value="InterPro"/>
</dbReference>